<dbReference type="InParanoid" id="A0A409Y0Z8"/>
<dbReference type="GO" id="GO:0140664">
    <property type="term" value="F:ATP-dependent DNA damage sensor activity"/>
    <property type="evidence" value="ECO:0007669"/>
    <property type="project" value="InterPro"/>
</dbReference>
<accession>A0A409Y0Z8</accession>
<name>A0A409Y0Z8_9AGAR</name>
<dbReference type="Gene3D" id="3.40.50.300">
    <property type="entry name" value="P-loop containing nucleotide triphosphate hydrolases"/>
    <property type="match status" value="2"/>
</dbReference>
<keyword evidence="3" id="KW-0067">ATP-binding</keyword>
<dbReference type="InterPro" id="IPR036187">
    <property type="entry name" value="DNA_mismatch_repair_MutS_sf"/>
</dbReference>
<feature type="compositionally biased region" description="Acidic residues" evidence="5">
    <location>
        <begin position="43"/>
        <end position="52"/>
    </location>
</feature>
<dbReference type="Pfam" id="PF00488">
    <property type="entry name" value="MutS_V"/>
    <property type="match status" value="1"/>
</dbReference>
<evidence type="ECO:0008006" key="10">
    <source>
        <dbReference type="Google" id="ProtNLM"/>
    </source>
</evidence>
<evidence type="ECO:0000256" key="1">
    <source>
        <dbReference type="ARBA" id="ARBA00006271"/>
    </source>
</evidence>
<dbReference type="InterPro" id="IPR045076">
    <property type="entry name" value="MutS"/>
</dbReference>
<gene>
    <name evidence="8" type="ORF">CVT26_010311</name>
</gene>
<dbReference type="GO" id="GO:0005524">
    <property type="term" value="F:ATP binding"/>
    <property type="evidence" value="ECO:0007669"/>
    <property type="project" value="UniProtKB-KW"/>
</dbReference>
<dbReference type="OrthoDB" id="29596at2759"/>
<dbReference type="GO" id="GO:0005634">
    <property type="term" value="C:nucleus"/>
    <property type="evidence" value="ECO:0007669"/>
    <property type="project" value="TreeGrafter"/>
</dbReference>
<dbReference type="Gene3D" id="1.10.1420.10">
    <property type="match status" value="1"/>
</dbReference>
<dbReference type="AlphaFoldDB" id="A0A409Y0Z8"/>
<reference evidence="8 9" key="1">
    <citation type="journal article" date="2018" name="Evol. Lett.">
        <title>Horizontal gene cluster transfer increased hallucinogenic mushroom diversity.</title>
        <authorList>
            <person name="Reynolds H.T."/>
            <person name="Vijayakumar V."/>
            <person name="Gluck-Thaler E."/>
            <person name="Korotkin H.B."/>
            <person name="Matheny P.B."/>
            <person name="Slot J.C."/>
        </authorList>
    </citation>
    <scope>NUCLEOTIDE SEQUENCE [LARGE SCALE GENOMIC DNA]</scope>
    <source>
        <strain evidence="8 9">SRW20</strain>
    </source>
</reference>
<evidence type="ECO:0000259" key="6">
    <source>
        <dbReference type="SMART" id="SM00533"/>
    </source>
</evidence>
<protein>
    <recommendedName>
        <fullName evidence="10">DNA mismatch repair proteins mutS family domain-containing protein</fullName>
    </recommendedName>
</protein>
<evidence type="ECO:0000256" key="5">
    <source>
        <dbReference type="SAM" id="MobiDB-lite"/>
    </source>
</evidence>
<organism evidence="8 9">
    <name type="scientific">Gymnopilus dilepis</name>
    <dbReference type="NCBI Taxonomy" id="231916"/>
    <lineage>
        <taxon>Eukaryota</taxon>
        <taxon>Fungi</taxon>
        <taxon>Dikarya</taxon>
        <taxon>Basidiomycota</taxon>
        <taxon>Agaricomycotina</taxon>
        <taxon>Agaricomycetes</taxon>
        <taxon>Agaricomycetidae</taxon>
        <taxon>Agaricales</taxon>
        <taxon>Agaricineae</taxon>
        <taxon>Hymenogastraceae</taxon>
        <taxon>Gymnopilus</taxon>
    </lineage>
</organism>
<proteinExistence type="inferred from homology"/>
<dbReference type="InterPro" id="IPR000432">
    <property type="entry name" value="DNA_mismatch_repair_MutS_C"/>
</dbReference>
<keyword evidence="2" id="KW-0547">Nucleotide-binding</keyword>
<dbReference type="PANTHER" id="PTHR11361">
    <property type="entry name" value="DNA MISMATCH REPAIR PROTEIN MUTS FAMILY MEMBER"/>
    <property type="match status" value="1"/>
</dbReference>
<feature type="region of interest" description="Disordered" evidence="5">
    <location>
        <begin position="1"/>
        <end position="55"/>
    </location>
</feature>
<evidence type="ECO:0000259" key="7">
    <source>
        <dbReference type="SMART" id="SM00534"/>
    </source>
</evidence>
<dbReference type="GO" id="GO:0006298">
    <property type="term" value="P:mismatch repair"/>
    <property type="evidence" value="ECO:0007669"/>
    <property type="project" value="InterPro"/>
</dbReference>
<evidence type="ECO:0000256" key="2">
    <source>
        <dbReference type="ARBA" id="ARBA00022741"/>
    </source>
</evidence>
<dbReference type="EMBL" id="NHYE01001336">
    <property type="protein sequence ID" value="PPQ96682.1"/>
    <property type="molecule type" value="Genomic_DNA"/>
</dbReference>
<comment type="similarity">
    <text evidence="1">Belongs to the DNA mismatch repair MutS family.</text>
</comment>
<evidence type="ECO:0000256" key="3">
    <source>
        <dbReference type="ARBA" id="ARBA00022840"/>
    </source>
</evidence>
<evidence type="ECO:0000313" key="8">
    <source>
        <dbReference type="EMBL" id="PPQ96682.1"/>
    </source>
</evidence>
<dbReference type="Proteomes" id="UP000284706">
    <property type="component" value="Unassembled WGS sequence"/>
</dbReference>
<evidence type="ECO:0000313" key="9">
    <source>
        <dbReference type="Proteomes" id="UP000284706"/>
    </source>
</evidence>
<dbReference type="STRING" id="231916.A0A409Y0Z8"/>
<dbReference type="GO" id="GO:0051026">
    <property type="term" value="P:chiasma assembly"/>
    <property type="evidence" value="ECO:0007669"/>
    <property type="project" value="TreeGrafter"/>
</dbReference>
<dbReference type="SUPFAM" id="SSF52540">
    <property type="entry name" value="P-loop containing nucleoside triphosphate hydrolases"/>
    <property type="match status" value="1"/>
</dbReference>
<sequence length="994" mass="110434">MKRKLASNKVDTDSDSSETSRSQAKKVRWEGKSRVTATTTADSDSDSEDESESSASSDKASSILITFLTALCSHGRLGCAYYEPVKRILYVMEDTQESAHFDLMRMLLEQVNPDVLLTSSKADDNFIEMINDFMEGANGIFQICPFKEFLPSKGRNKLLALSRLSSLPQDLTDHVSSSDADSNASRPNNAYEFMRSRREVTGDPTAIRWNASIRLANFASIESSPLCMGSIGALLDHLLRERALSDLDDEGIEGLDVKDIEILSLDQAMQINADALLSLQVFEDESHASVHSNKTKEGLSLFGILNNTKTTQGRSVLRTWLLRPSLSVSEIRARHDAVDCFMRPENLSTSNTLHNHLKGLKNIPRTMGLMKDGKGRLADWQSLVKFTFHAAMLRDSLSELHRAGEVEVVKKLNAALDISIFKELGIRINQIIDWEESANNDRVCVRPHIDEELDSRKHVYHGIDDVLSSVAREIYQTIPSDFTTSLNVVYFPQLGYLICIPMLEEWRTESGVQPLEGWTFQVRPGYNSPSNYLLSALVLFGSQQMHGKCLISFSDFLHQSFERCADLDHYIGDLHSTIVDRELDIIQGLLEEVLQCDETIRIACDVCAELDCLLSFAEASRLYEYRRPEVVTENFIEIIQGRHPLHERVVDTFVANDARVLGGAGIGVNVEYPDDQQWNGILLCTGANACGKVIYSKCFLHSSLKASFLCIECIPKTSKSNAFSDVRSSLMLDQIALTQIMAQLVSFVPAESARLGIVDKIFTRVSTRESVSKVQSAFMIDLAQVSLALHGTGLFCGVLQHLLDRGRNCPKVLIATHFHDVFNEGILDPEHVPVSFRHMQVMFTSSTGATVESPSVCRSSPSGTPAPSVGAPANAMVLMPAEKITYLYRVAEGLSLDSHAAKCAEIFGISSRIVERAEYVTSLLSSHKLNVLLDEKMTDADRSDLEDAEGVCRRFLAWNLKEDDDPSEGYIKMKLGQVLGRQNSGDYDVSTSQS</sequence>
<keyword evidence="9" id="KW-1185">Reference proteome</keyword>
<keyword evidence="4" id="KW-0238">DNA-binding</keyword>
<feature type="domain" description="DNA mismatch repair proteins mutS family" evidence="7">
    <location>
        <begin position="728"/>
        <end position="922"/>
    </location>
</feature>
<evidence type="ECO:0000256" key="4">
    <source>
        <dbReference type="ARBA" id="ARBA00023125"/>
    </source>
</evidence>
<dbReference type="PANTHER" id="PTHR11361:SF20">
    <property type="entry name" value="MUTS PROTEIN HOMOLOG 5"/>
    <property type="match status" value="1"/>
</dbReference>
<dbReference type="SMART" id="SM00533">
    <property type="entry name" value="MUTSd"/>
    <property type="match status" value="1"/>
</dbReference>
<dbReference type="InterPro" id="IPR007696">
    <property type="entry name" value="DNA_mismatch_repair_MutS_core"/>
</dbReference>
<dbReference type="SMART" id="SM00534">
    <property type="entry name" value="MUTSac"/>
    <property type="match status" value="1"/>
</dbReference>
<comment type="caution">
    <text evidence="8">The sequence shown here is derived from an EMBL/GenBank/DDBJ whole genome shotgun (WGS) entry which is preliminary data.</text>
</comment>
<dbReference type="InterPro" id="IPR027417">
    <property type="entry name" value="P-loop_NTPase"/>
</dbReference>
<dbReference type="Pfam" id="PF05192">
    <property type="entry name" value="MutS_III"/>
    <property type="match status" value="1"/>
</dbReference>
<dbReference type="SUPFAM" id="SSF48334">
    <property type="entry name" value="DNA repair protein MutS, domain III"/>
    <property type="match status" value="1"/>
</dbReference>
<feature type="domain" description="DNA mismatch repair protein MutS core" evidence="6">
    <location>
        <begin position="296"/>
        <end position="649"/>
    </location>
</feature>
<dbReference type="GO" id="GO:0030983">
    <property type="term" value="F:mismatched DNA binding"/>
    <property type="evidence" value="ECO:0007669"/>
    <property type="project" value="InterPro"/>
</dbReference>